<keyword evidence="3" id="KW-1003">Cell membrane</keyword>
<dbReference type="HAMAP" id="MF_00236">
    <property type="entry name" value="TatA_E"/>
    <property type="match status" value="1"/>
</dbReference>
<evidence type="ECO:0000256" key="5">
    <source>
        <dbReference type="ARBA" id="ARBA00022927"/>
    </source>
</evidence>
<evidence type="ECO:0000256" key="2">
    <source>
        <dbReference type="ARBA" id="ARBA00022448"/>
    </source>
</evidence>
<keyword evidence="6" id="KW-1133">Transmembrane helix</keyword>
<evidence type="ECO:0000313" key="9">
    <source>
        <dbReference type="EMBL" id="VAX37443.1"/>
    </source>
</evidence>
<evidence type="ECO:0000256" key="7">
    <source>
        <dbReference type="ARBA" id="ARBA00023010"/>
    </source>
</evidence>
<keyword evidence="4" id="KW-0812">Transmembrane</keyword>
<evidence type="ECO:0000256" key="1">
    <source>
        <dbReference type="ARBA" id="ARBA00004162"/>
    </source>
</evidence>
<keyword evidence="8" id="KW-0472">Membrane</keyword>
<dbReference type="PANTHER" id="PTHR42982:SF1">
    <property type="entry name" value="SEC-INDEPENDENT PROTEIN TRANSLOCASE PROTEIN TATA"/>
    <property type="match status" value="1"/>
</dbReference>
<dbReference type="InterPro" id="IPR003369">
    <property type="entry name" value="TatA/B/E"/>
</dbReference>
<evidence type="ECO:0000256" key="4">
    <source>
        <dbReference type="ARBA" id="ARBA00022692"/>
    </source>
</evidence>
<name>A0A3B1DKY4_9ZZZZ</name>
<keyword evidence="2" id="KW-0813">Transport</keyword>
<dbReference type="Pfam" id="PF02416">
    <property type="entry name" value="TatA_B_E"/>
    <property type="match status" value="1"/>
</dbReference>
<organism evidence="9">
    <name type="scientific">hydrothermal vent metagenome</name>
    <dbReference type="NCBI Taxonomy" id="652676"/>
    <lineage>
        <taxon>unclassified sequences</taxon>
        <taxon>metagenomes</taxon>
        <taxon>ecological metagenomes</taxon>
    </lineage>
</organism>
<dbReference type="InterPro" id="IPR006312">
    <property type="entry name" value="TatA/E"/>
</dbReference>
<accession>A0A3B1DKY4</accession>
<keyword evidence="5" id="KW-0653">Protein transport</keyword>
<evidence type="ECO:0000256" key="3">
    <source>
        <dbReference type="ARBA" id="ARBA00022475"/>
    </source>
</evidence>
<evidence type="ECO:0000256" key="8">
    <source>
        <dbReference type="ARBA" id="ARBA00023136"/>
    </source>
</evidence>
<dbReference type="GO" id="GO:0043953">
    <property type="term" value="P:protein transport by the Tat complex"/>
    <property type="evidence" value="ECO:0007669"/>
    <property type="project" value="InterPro"/>
</dbReference>
<proteinExistence type="inferred from homology"/>
<dbReference type="PANTHER" id="PTHR42982">
    <property type="entry name" value="SEC-INDEPENDENT PROTEIN TRANSLOCASE PROTEIN TATA"/>
    <property type="match status" value="1"/>
</dbReference>
<reference evidence="9" key="1">
    <citation type="submission" date="2018-06" db="EMBL/GenBank/DDBJ databases">
        <authorList>
            <person name="Zhirakovskaya E."/>
        </authorList>
    </citation>
    <scope>NUCLEOTIDE SEQUENCE</scope>
</reference>
<protein>
    <submittedName>
        <fullName evidence="9">Twin-arginine translocation protein TatA</fullName>
    </submittedName>
</protein>
<dbReference type="EMBL" id="UOGJ01000128">
    <property type="protein sequence ID" value="VAX37443.1"/>
    <property type="molecule type" value="Genomic_DNA"/>
</dbReference>
<dbReference type="AlphaFoldDB" id="A0A3B1DKY4"/>
<sequence>MFKPGLPELIVIFVVVFLLFGAKALPEIARGLGKAIKNFKKGLHEITNDEKKTS</sequence>
<keyword evidence="7" id="KW-0811">Translocation</keyword>
<dbReference type="GO" id="GO:0005886">
    <property type="term" value="C:plasma membrane"/>
    <property type="evidence" value="ECO:0007669"/>
    <property type="project" value="UniProtKB-SubCell"/>
</dbReference>
<dbReference type="NCBIfam" id="TIGR01411">
    <property type="entry name" value="tatAE"/>
    <property type="match status" value="1"/>
</dbReference>
<gene>
    <name evidence="9" type="ORF">MNBD_UNCLBAC01-1080</name>
</gene>
<dbReference type="Gene3D" id="1.20.5.3310">
    <property type="match status" value="1"/>
</dbReference>
<comment type="subcellular location">
    <subcellularLocation>
        <location evidence="1">Cell membrane</location>
        <topology evidence="1">Single-pass membrane protein</topology>
    </subcellularLocation>
</comment>
<evidence type="ECO:0000256" key="6">
    <source>
        <dbReference type="ARBA" id="ARBA00022989"/>
    </source>
</evidence>